<reference evidence="2" key="1">
    <citation type="journal article" date="2014" name="Int. J. Syst. Evol. Microbiol.">
        <title>Complete genome sequence of Corynebacterium casei LMG S-19264T (=DSM 44701T), isolated from a smear-ripened cheese.</title>
        <authorList>
            <consortium name="US DOE Joint Genome Institute (JGI-PGF)"/>
            <person name="Walter F."/>
            <person name="Albersmeier A."/>
            <person name="Kalinowski J."/>
            <person name="Ruckert C."/>
        </authorList>
    </citation>
    <scope>NUCLEOTIDE SEQUENCE</scope>
    <source>
        <strain evidence="2">CGMCC 1.15758</strain>
    </source>
</reference>
<name>A0A8J2Z1R4_9GAMM</name>
<dbReference type="GO" id="GO:0005829">
    <property type="term" value="C:cytosol"/>
    <property type="evidence" value="ECO:0007669"/>
    <property type="project" value="TreeGrafter"/>
</dbReference>
<proteinExistence type="predicted"/>
<dbReference type="Proteomes" id="UP000636949">
    <property type="component" value="Unassembled WGS sequence"/>
</dbReference>
<feature type="domain" description="Glutamine amidotransferase" evidence="1">
    <location>
        <begin position="79"/>
        <end position="188"/>
    </location>
</feature>
<dbReference type="AlphaFoldDB" id="A0A8J2Z1R4"/>
<dbReference type="PROSITE" id="PS51273">
    <property type="entry name" value="GATASE_TYPE_1"/>
    <property type="match status" value="1"/>
</dbReference>
<dbReference type="InterPro" id="IPR029062">
    <property type="entry name" value="Class_I_gatase-like"/>
</dbReference>
<protein>
    <submittedName>
        <fullName evidence="2">Glutamine amidotransferase</fullName>
    </submittedName>
</protein>
<dbReference type="OrthoDB" id="9813383at2"/>
<dbReference type="RefSeq" id="WP_117001300.1">
    <property type="nucleotide sequence ID" value="NZ_BMJS01000001.1"/>
</dbReference>
<dbReference type="Gene3D" id="3.40.50.880">
    <property type="match status" value="1"/>
</dbReference>
<comment type="caution">
    <text evidence="2">The sequence shown here is derived from an EMBL/GenBank/DDBJ whole genome shotgun (WGS) entry which is preliminary data.</text>
</comment>
<evidence type="ECO:0000259" key="1">
    <source>
        <dbReference type="Pfam" id="PF00117"/>
    </source>
</evidence>
<dbReference type="PANTHER" id="PTHR42695">
    <property type="entry name" value="GLUTAMINE AMIDOTRANSFERASE YLR126C-RELATED"/>
    <property type="match status" value="1"/>
</dbReference>
<dbReference type="PANTHER" id="PTHR42695:SF5">
    <property type="entry name" value="GLUTAMINE AMIDOTRANSFERASE YLR126C-RELATED"/>
    <property type="match status" value="1"/>
</dbReference>
<dbReference type="EMBL" id="BMJS01000001">
    <property type="protein sequence ID" value="GGF87335.1"/>
    <property type="molecule type" value="Genomic_DNA"/>
</dbReference>
<dbReference type="Pfam" id="PF00117">
    <property type="entry name" value="GATase"/>
    <property type="match status" value="1"/>
</dbReference>
<reference evidence="2" key="2">
    <citation type="submission" date="2020-09" db="EMBL/GenBank/DDBJ databases">
        <authorList>
            <person name="Sun Q."/>
            <person name="Zhou Y."/>
        </authorList>
    </citation>
    <scope>NUCLEOTIDE SEQUENCE</scope>
    <source>
        <strain evidence="2">CGMCC 1.15758</strain>
    </source>
</reference>
<accession>A0A8J2Z1R4</accession>
<evidence type="ECO:0000313" key="3">
    <source>
        <dbReference type="Proteomes" id="UP000636949"/>
    </source>
</evidence>
<organism evidence="2 3">
    <name type="scientific">Cysteiniphilum litorale</name>
    <dbReference type="NCBI Taxonomy" id="2056700"/>
    <lineage>
        <taxon>Bacteria</taxon>
        <taxon>Pseudomonadati</taxon>
        <taxon>Pseudomonadota</taxon>
        <taxon>Gammaproteobacteria</taxon>
        <taxon>Thiotrichales</taxon>
        <taxon>Fastidiosibacteraceae</taxon>
        <taxon>Cysteiniphilum</taxon>
    </lineage>
</organism>
<dbReference type="SUPFAM" id="SSF52317">
    <property type="entry name" value="Class I glutamine amidotransferase-like"/>
    <property type="match status" value="1"/>
</dbReference>
<dbReference type="InterPro" id="IPR044992">
    <property type="entry name" value="ChyE-like"/>
</dbReference>
<gene>
    <name evidence="2" type="ORF">GCM10010995_00880</name>
</gene>
<keyword evidence="2" id="KW-0315">Glutamine amidotransferase</keyword>
<evidence type="ECO:0000313" key="2">
    <source>
        <dbReference type="EMBL" id="GGF87335.1"/>
    </source>
</evidence>
<dbReference type="CDD" id="cd01741">
    <property type="entry name" value="GATase1_1"/>
    <property type="match status" value="1"/>
</dbReference>
<dbReference type="InterPro" id="IPR017926">
    <property type="entry name" value="GATASE"/>
</dbReference>
<keyword evidence="3" id="KW-1185">Reference proteome</keyword>
<sequence length="239" mass="27364">MKIALLQADHIPAYRHCVSGGNYPDMFANLFLKVSTIVDIDVFDVTVGEYPKDINHYDKFIITGSKATSFERLPWVCVLENYIKTLFSLHKKMIGICFGHQILAQALGGRVERSVKGWGVGVQCIKILERQAWMCPFHDHLSLAFYHQDQVLELPQNATLIATNTFCPVQMFVIDNLVWGMQAHPEMLRAHNHLLIKEQKEALSHCFESGIDSLRMRDHGRVVAQWMVNFFEGANDDCW</sequence>